<comment type="caution">
    <text evidence="9">The sequence shown here is derived from an EMBL/GenBank/DDBJ whole genome shotgun (WGS) entry which is preliminary data.</text>
</comment>
<keyword evidence="4 7" id="KW-0812">Transmembrane</keyword>
<accession>A0AAV8XV30</accession>
<evidence type="ECO:0000256" key="8">
    <source>
        <dbReference type="SAM" id="Phobius"/>
    </source>
</evidence>
<keyword evidence="5 8" id="KW-1133">Transmembrane helix</keyword>
<dbReference type="EMBL" id="JAPWTK010000334">
    <property type="protein sequence ID" value="KAJ8942288.1"/>
    <property type="molecule type" value="Genomic_DNA"/>
</dbReference>
<evidence type="ECO:0000256" key="5">
    <source>
        <dbReference type="ARBA" id="ARBA00022989"/>
    </source>
</evidence>
<keyword evidence="3 7" id="KW-0813">Transport</keyword>
<feature type="transmembrane region" description="Helical" evidence="8">
    <location>
        <begin position="122"/>
        <end position="145"/>
    </location>
</feature>
<feature type="transmembrane region" description="Helical" evidence="8">
    <location>
        <begin position="41"/>
        <end position="63"/>
    </location>
</feature>
<organism evidence="9 10">
    <name type="scientific">Aromia moschata</name>
    <dbReference type="NCBI Taxonomy" id="1265417"/>
    <lineage>
        <taxon>Eukaryota</taxon>
        <taxon>Metazoa</taxon>
        <taxon>Ecdysozoa</taxon>
        <taxon>Arthropoda</taxon>
        <taxon>Hexapoda</taxon>
        <taxon>Insecta</taxon>
        <taxon>Pterygota</taxon>
        <taxon>Neoptera</taxon>
        <taxon>Endopterygota</taxon>
        <taxon>Coleoptera</taxon>
        <taxon>Polyphaga</taxon>
        <taxon>Cucujiformia</taxon>
        <taxon>Chrysomeloidea</taxon>
        <taxon>Cerambycidae</taxon>
        <taxon>Cerambycinae</taxon>
        <taxon>Callichromatini</taxon>
        <taxon>Aromia</taxon>
    </lineage>
</organism>
<dbReference type="SUPFAM" id="SSF81338">
    <property type="entry name" value="Aquaporin-like"/>
    <property type="match status" value="1"/>
</dbReference>
<evidence type="ECO:0000313" key="10">
    <source>
        <dbReference type="Proteomes" id="UP001162162"/>
    </source>
</evidence>
<keyword evidence="6 8" id="KW-0472">Membrane</keyword>
<dbReference type="InterPro" id="IPR034294">
    <property type="entry name" value="Aquaporin_transptr"/>
</dbReference>
<dbReference type="PANTHER" id="PTHR19139">
    <property type="entry name" value="AQUAPORIN TRANSPORTER"/>
    <property type="match status" value="1"/>
</dbReference>
<comment type="subcellular location">
    <subcellularLocation>
        <location evidence="1">Membrane</location>
        <topology evidence="1">Multi-pass membrane protein</topology>
    </subcellularLocation>
</comment>
<proteinExistence type="inferred from homology"/>
<evidence type="ECO:0008006" key="11">
    <source>
        <dbReference type="Google" id="ProtNLM"/>
    </source>
</evidence>
<dbReference type="GO" id="GO:0015267">
    <property type="term" value="F:channel activity"/>
    <property type="evidence" value="ECO:0007669"/>
    <property type="project" value="InterPro"/>
</dbReference>
<evidence type="ECO:0000256" key="7">
    <source>
        <dbReference type="RuleBase" id="RU000477"/>
    </source>
</evidence>
<feature type="transmembrane region" description="Helical" evidence="8">
    <location>
        <begin position="84"/>
        <end position="102"/>
    </location>
</feature>
<gene>
    <name evidence="9" type="ORF">NQ318_005606</name>
</gene>
<dbReference type="Pfam" id="PF00230">
    <property type="entry name" value="MIP"/>
    <property type="match status" value="1"/>
</dbReference>
<evidence type="ECO:0000256" key="6">
    <source>
        <dbReference type="ARBA" id="ARBA00023136"/>
    </source>
</evidence>
<dbReference type="Proteomes" id="UP001162162">
    <property type="component" value="Unassembled WGS sequence"/>
</dbReference>
<dbReference type="Gene3D" id="1.20.1080.10">
    <property type="entry name" value="Glycerol uptake facilitator protein"/>
    <property type="match status" value="1"/>
</dbReference>
<evidence type="ECO:0000256" key="3">
    <source>
        <dbReference type="ARBA" id="ARBA00022448"/>
    </source>
</evidence>
<sequence length="217" mass="23243">MTAVQQVPCTVLFLGEFLGTAILMYIGCMGCVVEFQGGPILPAFAFGFAILAAVQIVGHITGCHMNPAISLGILILGKINWKDCIIYFLGQYLGALAGYAALKVMMSSEYNTICVLKLDNGVNFIQGLFIEIVVTGILMFVVAGSMDEKNKNKSDSASLRIGLTVAGFIFAAVTSLRARILQAAQEIPLAEVVQPRNQSFADVNFALKMTVDISSSF</sequence>
<dbReference type="AlphaFoldDB" id="A0AAV8XV30"/>
<protein>
    <recommendedName>
        <fullName evidence="11">Aquaporin</fullName>
    </recommendedName>
</protein>
<name>A0AAV8XV30_9CUCU</name>
<dbReference type="PANTHER" id="PTHR19139:SF270">
    <property type="entry name" value="ENTOMOGLYCEROPORIN 1-RELATED"/>
    <property type="match status" value="1"/>
</dbReference>
<keyword evidence="10" id="KW-1185">Reference proteome</keyword>
<dbReference type="InterPro" id="IPR023271">
    <property type="entry name" value="Aquaporin-like"/>
</dbReference>
<dbReference type="InterPro" id="IPR000425">
    <property type="entry name" value="MIP"/>
</dbReference>
<dbReference type="GO" id="GO:0005886">
    <property type="term" value="C:plasma membrane"/>
    <property type="evidence" value="ECO:0007669"/>
    <property type="project" value="TreeGrafter"/>
</dbReference>
<comment type="similarity">
    <text evidence="2 7">Belongs to the MIP/aquaporin (TC 1.A.8) family.</text>
</comment>
<evidence type="ECO:0000313" key="9">
    <source>
        <dbReference type="EMBL" id="KAJ8942288.1"/>
    </source>
</evidence>
<evidence type="ECO:0000256" key="4">
    <source>
        <dbReference type="ARBA" id="ARBA00022692"/>
    </source>
</evidence>
<evidence type="ECO:0000256" key="2">
    <source>
        <dbReference type="ARBA" id="ARBA00006175"/>
    </source>
</evidence>
<feature type="transmembrane region" description="Helical" evidence="8">
    <location>
        <begin position="12"/>
        <end position="35"/>
    </location>
</feature>
<dbReference type="InterPro" id="IPR022357">
    <property type="entry name" value="MIP_CS"/>
</dbReference>
<dbReference type="PROSITE" id="PS00221">
    <property type="entry name" value="MIP"/>
    <property type="match status" value="1"/>
</dbReference>
<reference evidence="9" key="1">
    <citation type="journal article" date="2023" name="Insect Mol. Biol.">
        <title>Genome sequencing provides insights into the evolution of gene families encoding plant cell wall-degrading enzymes in longhorned beetles.</title>
        <authorList>
            <person name="Shin N.R."/>
            <person name="Okamura Y."/>
            <person name="Kirsch R."/>
            <person name="Pauchet Y."/>
        </authorList>
    </citation>
    <scope>NUCLEOTIDE SEQUENCE</scope>
    <source>
        <strain evidence="9">AMC_N1</strain>
    </source>
</reference>
<feature type="transmembrane region" description="Helical" evidence="8">
    <location>
        <begin position="157"/>
        <end position="176"/>
    </location>
</feature>
<evidence type="ECO:0000256" key="1">
    <source>
        <dbReference type="ARBA" id="ARBA00004141"/>
    </source>
</evidence>
<dbReference type="PRINTS" id="PR00783">
    <property type="entry name" value="MINTRINSICP"/>
</dbReference>